<organism evidence="4 5">
    <name type="scientific">Plakobranchus ocellatus</name>
    <dbReference type="NCBI Taxonomy" id="259542"/>
    <lineage>
        <taxon>Eukaryota</taxon>
        <taxon>Metazoa</taxon>
        <taxon>Spiralia</taxon>
        <taxon>Lophotrochozoa</taxon>
        <taxon>Mollusca</taxon>
        <taxon>Gastropoda</taxon>
        <taxon>Heterobranchia</taxon>
        <taxon>Euthyneura</taxon>
        <taxon>Panpulmonata</taxon>
        <taxon>Sacoglossa</taxon>
        <taxon>Placobranchoidea</taxon>
        <taxon>Plakobranchidae</taxon>
        <taxon>Plakobranchus</taxon>
    </lineage>
</organism>
<dbReference type="InterPro" id="IPR011992">
    <property type="entry name" value="EF-hand-dom_pair"/>
</dbReference>
<dbReference type="Gene3D" id="1.10.238.10">
    <property type="entry name" value="EF-hand"/>
    <property type="match status" value="1"/>
</dbReference>
<dbReference type="GO" id="GO:0006952">
    <property type="term" value="P:defense response"/>
    <property type="evidence" value="ECO:0007669"/>
    <property type="project" value="TreeGrafter"/>
</dbReference>
<gene>
    <name evidence="4" type="ORF">PoB_004816900</name>
</gene>
<reference evidence="4 5" key="1">
    <citation type="journal article" date="2021" name="Elife">
        <title>Chloroplast acquisition without the gene transfer in kleptoplastic sea slugs, Plakobranchus ocellatus.</title>
        <authorList>
            <person name="Maeda T."/>
            <person name="Takahashi S."/>
            <person name="Yoshida T."/>
            <person name="Shimamura S."/>
            <person name="Takaki Y."/>
            <person name="Nagai Y."/>
            <person name="Toyoda A."/>
            <person name="Suzuki Y."/>
            <person name="Arimoto A."/>
            <person name="Ishii H."/>
            <person name="Satoh N."/>
            <person name="Nishiyama T."/>
            <person name="Hasebe M."/>
            <person name="Maruyama T."/>
            <person name="Minagawa J."/>
            <person name="Obokata J."/>
            <person name="Shigenobu S."/>
        </authorList>
    </citation>
    <scope>NUCLEOTIDE SEQUENCE [LARGE SCALE GENOMIC DNA]</scope>
</reference>
<proteinExistence type="predicted"/>
<protein>
    <submittedName>
        <fullName evidence="4">NADPH oxidase 5-like</fullName>
    </submittedName>
</protein>
<sequence>MQWKLTITNNSGFLFFLPQSFFIDRCFQLFDRDCDGQIKTQEFVDELRALVFGTQTEKLRFLFNIYNIRGTGKLVKSEVQQMLKSCMEESKLKFSADNLQALTDALVTAANTSRDGRISFDELRALVEKHPTIAENLNISPSQTPEVSAPRSWCRHFSRTYVQNNMKKIVFLIVFFLINVGLGAVNGWRYWDQNNWIILARINGLPLNFNCTVIVLLMLRRLITALRATFWVKFLPIDQNIMFHKLCGYLILAQSIAHTIGHIGNAGAISTRTMTPAHVIFTTKAGYGWVANTAPPTGASVAHGWRVRPEICRSRVRAPPPAHWPDGGPESLRSPCCGLYTKRKPLFMENL</sequence>
<accession>A0AAV4BNI1</accession>
<keyword evidence="2" id="KW-1133">Transmembrane helix</keyword>
<dbReference type="Pfam" id="PF13202">
    <property type="entry name" value="EF-hand_5"/>
    <property type="match status" value="1"/>
</dbReference>
<keyword evidence="2" id="KW-0812">Transmembrane</keyword>
<dbReference type="Proteomes" id="UP000735302">
    <property type="component" value="Unassembled WGS sequence"/>
</dbReference>
<dbReference type="EMBL" id="BLXT01005270">
    <property type="protein sequence ID" value="GFO21664.1"/>
    <property type="molecule type" value="Genomic_DNA"/>
</dbReference>
<dbReference type="GO" id="GO:0042554">
    <property type="term" value="P:superoxide anion generation"/>
    <property type="evidence" value="ECO:0007669"/>
    <property type="project" value="TreeGrafter"/>
</dbReference>
<comment type="caution">
    <text evidence="4">The sequence shown here is derived from an EMBL/GenBank/DDBJ whole genome shotgun (WGS) entry which is preliminary data.</text>
</comment>
<dbReference type="GO" id="GO:0016175">
    <property type="term" value="F:superoxide-generating NAD(P)H oxidase activity"/>
    <property type="evidence" value="ECO:0007669"/>
    <property type="project" value="TreeGrafter"/>
</dbReference>
<feature type="transmembrane region" description="Helical" evidence="2">
    <location>
        <begin position="197"/>
        <end position="219"/>
    </location>
</feature>
<dbReference type="GO" id="GO:0005509">
    <property type="term" value="F:calcium ion binding"/>
    <property type="evidence" value="ECO:0007669"/>
    <property type="project" value="InterPro"/>
</dbReference>
<evidence type="ECO:0000256" key="2">
    <source>
        <dbReference type="SAM" id="Phobius"/>
    </source>
</evidence>
<evidence type="ECO:0000313" key="4">
    <source>
        <dbReference type="EMBL" id="GFO21664.1"/>
    </source>
</evidence>
<dbReference type="GO" id="GO:0043020">
    <property type="term" value="C:NADPH oxidase complex"/>
    <property type="evidence" value="ECO:0007669"/>
    <property type="project" value="TreeGrafter"/>
</dbReference>
<evidence type="ECO:0000313" key="5">
    <source>
        <dbReference type="Proteomes" id="UP000735302"/>
    </source>
</evidence>
<feature type="transmembrane region" description="Helical" evidence="2">
    <location>
        <begin position="169"/>
        <end position="191"/>
    </location>
</feature>
<dbReference type="InterPro" id="IPR002048">
    <property type="entry name" value="EF_hand_dom"/>
</dbReference>
<feature type="domain" description="EF-hand" evidence="3">
    <location>
        <begin position="18"/>
        <end position="53"/>
    </location>
</feature>
<dbReference type="SMART" id="SM00054">
    <property type="entry name" value="EFh"/>
    <property type="match status" value="2"/>
</dbReference>
<name>A0AAV4BNI1_9GAST</name>
<dbReference type="Pfam" id="PF13833">
    <property type="entry name" value="EF-hand_8"/>
    <property type="match status" value="1"/>
</dbReference>
<evidence type="ECO:0000256" key="1">
    <source>
        <dbReference type="ARBA" id="ARBA00023002"/>
    </source>
</evidence>
<dbReference type="PANTHER" id="PTHR11972:SF58">
    <property type="entry name" value="NADPH OXIDASE 5"/>
    <property type="match status" value="1"/>
</dbReference>
<dbReference type="PANTHER" id="PTHR11972">
    <property type="entry name" value="NADPH OXIDASE"/>
    <property type="match status" value="1"/>
</dbReference>
<dbReference type="PROSITE" id="PS50222">
    <property type="entry name" value="EF_HAND_2"/>
    <property type="match status" value="1"/>
</dbReference>
<keyword evidence="1" id="KW-0560">Oxidoreductase</keyword>
<dbReference type="SUPFAM" id="SSF47473">
    <property type="entry name" value="EF-hand"/>
    <property type="match status" value="1"/>
</dbReference>
<keyword evidence="5" id="KW-1185">Reference proteome</keyword>
<evidence type="ECO:0000259" key="3">
    <source>
        <dbReference type="PROSITE" id="PS50222"/>
    </source>
</evidence>
<keyword evidence="2" id="KW-0472">Membrane</keyword>
<dbReference type="InterPro" id="IPR050369">
    <property type="entry name" value="RBOH/FRE"/>
</dbReference>
<dbReference type="AlphaFoldDB" id="A0AAV4BNI1"/>